<dbReference type="STRING" id="517418.Ctha_2445"/>
<proteinExistence type="predicted"/>
<protein>
    <submittedName>
        <fullName evidence="2">Cobaltochelatase</fullName>
        <ecNumber evidence="2">6.6.1.2</ecNumber>
    </submittedName>
</protein>
<dbReference type="GO" id="GO:0051116">
    <property type="term" value="F:cobaltochelatase activity"/>
    <property type="evidence" value="ECO:0007669"/>
    <property type="project" value="UniProtKB-EC"/>
</dbReference>
<keyword evidence="2" id="KW-0436">Ligase</keyword>
<name>B3QX84_CHLT3</name>
<dbReference type="EMBL" id="CP001100">
    <property type="protein sequence ID" value="ACF14894.1"/>
    <property type="molecule type" value="Genomic_DNA"/>
</dbReference>
<keyword evidence="3" id="KW-1185">Reference proteome</keyword>
<dbReference type="InterPro" id="IPR003672">
    <property type="entry name" value="CobN/Mg_chltase"/>
</dbReference>
<dbReference type="Pfam" id="PF02514">
    <property type="entry name" value="CobN-Mg_chel"/>
    <property type="match status" value="1"/>
</dbReference>
<gene>
    <name evidence="2" type="ordered locus">Ctha_2445</name>
</gene>
<organism evidence="2 3">
    <name type="scientific">Chloroherpeton thalassium (strain ATCC 35110 / GB-78)</name>
    <dbReference type="NCBI Taxonomy" id="517418"/>
    <lineage>
        <taxon>Bacteria</taxon>
        <taxon>Pseudomonadati</taxon>
        <taxon>Chlorobiota</taxon>
        <taxon>Chlorobiia</taxon>
        <taxon>Chlorobiales</taxon>
        <taxon>Chloroherpetonaceae</taxon>
        <taxon>Chloroherpeton</taxon>
    </lineage>
</organism>
<feature type="domain" description="CobN/magnesium chelatase" evidence="1">
    <location>
        <begin position="128"/>
        <end position="1255"/>
    </location>
</feature>
<evidence type="ECO:0000313" key="2">
    <source>
        <dbReference type="EMBL" id="ACF14894.1"/>
    </source>
</evidence>
<dbReference type="PANTHER" id="PTHR44119:SF7">
    <property type="entry name" value="MAGNESIUM CHELATASE SUBUNIT"/>
    <property type="match status" value="1"/>
</dbReference>
<dbReference type="Proteomes" id="UP000001208">
    <property type="component" value="Chromosome"/>
</dbReference>
<dbReference type="AlphaFoldDB" id="B3QX84"/>
<dbReference type="HOGENOM" id="CLU_002017_1_2_10"/>
<evidence type="ECO:0000259" key="1">
    <source>
        <dbReference type="Pfam" id="PF02514"/>
    </source>
</evidence>
<dbReference type="PANTHER" id="PTHR44119">
    <property type="entry name" value="MAGNESIUM-CHELATASE SUBUNIT CHLH, CHLOROPLASTIC"/>
    <property type="match status" value="1"/>
</dbReference>
<dbReference type="GO" id="GO:0009236">
    <property type="term" value="P:cobalamin biosynthetic process"/>
    <property type="evidence" value="ECO:0007669"/>
    <property type="project" value="InterPro"/>
</dbReference>
<sequence>MNTFNLCYYSATGMEIPSLSAGVQLFKQNGGNVSVFARTQTQLFDDARKQAFAEKAMQSDVMIIALHGGKRSCPAFDALAELMDARLSDGQCMPVVHIHTSGGDEEGIALAQKYANTFGTEHGDQINQYLSHGGSWNFQHLVGYLYNMLAQGTHPCAAPKHLPHEGIYHPEFSDFEDFDGYLNSRIDPAKPTIGLWFNQNYWVNNNLVHFDVLIREIEKQGANALPIFHIRYKDMARGNKGADAVSDMFFKTPDGKSRIDVLINPQIFSLTLNYPAYKDVYPSLDVPVLQAMITNQPYEVWKNSVQGMSTMEVSFAAAQPEFDGALITIPVGTREENEVDPVTGAMLTKYMPISGRIEKLVSLAKKWAMLRHKPNSEKRLAIVFHHNPPRNDRIGCAVGLDSFQSVNKLLENLQAEGYKVEKTYEKGDDLAHELLEKMTCDRRWLPPDKMAERAAAAATASQYMPWHNALPEAVQEKMVKSWGDMPGDLFVHDGKLLFPGLINGNIFITIQPSRGKLERMDQLLHDPDIPPPHHYLAYYRWIRDVFQADAVMHVGKHGSLEWLPGKALGLSEKCFPDLSIMDLPNIYPYIINDPSEGTQAKRRSYCCIIDHLTPVFTNADLYEDMAKVENLLRDYADAKSGDPGKLEILRPMIWEAAEEADLDKDLEITKDAALADFDAFLEKLHAYLDDMSDTMISDGLHTFGQAPEGEQLSQLLVQMTRISNGSIPSLREALLEAQGYNYDVLLENKGKAIFASSTSGNSSSENAISGGNGHRKTGGELIREAHDSALEIMSFLENRDFHPEAISAASEKFGSIITPSVERALDFICESIVPNIQKTTDEMTASLRAFDGQFVQPGPSGAPTRGQADILPTGRNFYSVDPNKIPSPGAWEVGQRLGDALVQRYLDETGKYPESIGIILFGGATMRSKGDDLAEILYLMGIRPVWQEGSGYVKGLEIIPADELKWPRLDVVPRISGFFRDAFPLLVERIDDAVQMVSALNEPPEINMLRRNVWADYETYKQDGMSEEDAMREATFRVFGCPPGTYGAGVEELIESKNWKTQDDLAANYIRYSAHAYGKGSYGKQKPKTFKTVLSRMDVTVKNEDSREYDMFSCTDYYNYYGGLIVASKVVRGEKPFSFMGDSSDPKRVQVRTTEEEAKHIFRARLLNPKWLDGLKRHGYKGAGDISKMMDVILGWDATAEVVDDWMYERVAKKYALDPEMKKWMQEVNPYAHQNILDKLLEAISRGMWNASEEMTQSLREEYLETEGKIEDLTE</sequence>
<reference evidence="2 3" key="1">
    <citation type="submission" date="2008-06" db="EMBL/GenBank/DDBJ databases">
        <title>Complete sequence of Chloroherpeton thalassium ATCC 35110.</title>
        <authorList>
            <consortium name="US DOE Joint Genome Institute"/>
            <person name="Lucas S."/>
            <person name="Copeland A."/>
            <person name="Lapidus A."/>
            <person name="Glavina del Rio T."/>
            <person name="Dalin E."/>
            <person name="Tice H."/>
            <person name="Bruce D."/>
            <person name="Goodwin L."/>
            <person name="Pitluck S."/>
            <person name="Schmutz J."/>
            <person name="Larimer F."/>
            <person name="Land M."/>
            <person name="Hauser L."/>
            <person name="Kyrpides N."/>
            <person name="Mikhailova N."/>
            <person name="Liu Z."/>
            <person name="Li T."/>
            <person name="Zhao F."/>
            <person name="Overmann J."/>
            <person name="Bryant D.A."/>
            <person name="Richardson P."/>
        </authorList>
    </citation>
    <scope>NUCLEOTIDE SEQUENCE [LARGE SCALE GENOMIC DNA]</scope>
    <source>
        <strain evidence="3">ATCC 35110 / GB-78</strain>
    </source>
</reference>
<evidence type="ECO:0000313" key="3">
    <source>
        <dbReference type="Proteomes" id="UP000001208"/>
    </source>
</evidence>
<dbReference type="CDD" id="cd10150">
    <property type="entry name" value="CobN_like"/>
    <property type="match status" value="1"/>
</dbReference>
<dbReference type="RefSeq" id="WP_012500976.1">
    <property type="nucleotide sequence ID" value="NC_011026.1"/>
</dbReference>
<dbReference type="InterPro" id="IPR011953">
    <property type="entry name" value="Cobalto_CobN"/>
</dbReference>
<dbReference type="KEGG" id="cts:Ctha_2445"/>
<dbReference type="EC" id="6.6.1.2" evidence="2"/>
<dbReference type="OrthoDB" id="9757976at2"/>
<dbReference type="NCBIfam" id="TIGR02257">
    <property type="entry name" value="cobalto_cobN"/>
    <property type="match status" value="1"/>
</dbReference>
<accession>B3QX84</accession>
<dbReference type="eggNOG" id="COG1429">
    <property type="taxonomic scope" value="Bacteria"/>
</dbReference>